<gene>
    <name evidence="1" type="ORF">OVA965_LOCUS43384</name>
    <name evidence="2" type="ORF">TMI583_LOCUS45619</name>
</gene>
<feature type="non-terminal residue" evidence="2">
    <location>
        <position position="1"/>
    </location>
</feature>
<reference evidence="2" key="1">
    <citation type="submission" date="2021-02" db="EMBL/GenBank/DDBJ databases">
        <authorList>
            <person name="Nowell W R."/>
        </authorList>
    </citation>
    <scope>NUCLEOTIDE SEQUENCE</scope>
</reference>
<dbReference type="Proteomes" id="UP000682733">
    <property type="component" value="Unassembled WGS sequence"/>
</dbReference>
<dbReference type="EMBL" id="CAJOBA010082095">
    <property type="protein sequence ID" value="CAF4446479.1"/>
    <property type="molecule type" value="Genomic_DNA"/>
</dbReference>
<accession>A0A8S2WEI3</accession>
<name>A0A8S2WEI3_9BILA</name>
<dbReference type="AlphaFoldDB" id="A0A8S2WEI3"/>
<proteinExistence type="predicted"/>
<sequence length="292" mass="34833">ALVARLLVEIEKHMINDTIKRFKRERTLVIAERNREEANLPSDLWKKQNYTEGFNISRPHILDEFGKLITQYALNDVFTNSISDTNNLNDVKMDSQSIVEESNMITFDDGNRIMQREHDNYINYSSYYESLLYHARQLLQTRENEIDSLKLQLTKQHYDNEIESQLLTLQSYYELVAEIIKLRSAHDQLLLEQRKKIHETTLKIRENYMKVNKQLLNTNLILRQKFEKYREHLYNSVVKIISQVKIDMYEMARTKLGKDGQSIIEQQHNEQTKLTNSLQNELYETKQRSINE</sequence>
<dbReference type="Proteomes" id="UP000677228">
    <property type="component" value="Unassembled WGS sequence"/>
</dbReference>
<protein>
    <submittedName>
        <fullName evidence="2">Uncharacterized protein</fullName>
    </submittedName>
</protein>
<evidence type="ECO:0000313" key="1">
    <source>
        <dbReference type="EMBL" id="CAF1624588.1"/>
    </source>
</evidence>
<dbReference type="PANTHER" id="PTHR33331:SF13">
    <property type="entry name" value="COILED-COIL DOMAIN CONTAINING 162"/>
    <property type="match status" value="1"/>
</dbReference>
<dbReference type="InterPro" id="IPR040401">
    <property type="entry name" value="CCDC162"/>
</dbReference>
<evidence type="ECO:0000313" key="3">
    <source>
        <dbReference type="Proteomes" id="UP000682733"/>
    </source>
</evidence>
<comment type="caution">
    <text evidence="2">The sequence shown here is derived from an EMBL/GenBank/DDBJ whole genome shotgun (WGS) entry which is preliminary data.</text>
</comment>
<dbReference type="EMBL" id="CAJNOK010056978">
    <property type="protein sequence ID" value="CAF1624588.1"/>
    <property type="molecule type" value="Genomic_DNA"/>
</dbReference>
<feature type="non-terminal residue" evidence="2">
    <location>
        <position position="292"/>
    </location>
</feature>
<organism evidence="2 3">
    <name type="scientific">Didymodactylos carnosus</name>
    <dbReference type="NCBI Taxonomy" id="1234261"/>
    <lineage>
        <taxon>Eukaryota</taxon>
        <taxon>Metazoa</taxon>
        <taxon>Spiralia</taxon>
        <taxon>Gnathifera</taxon>
        <taxon>Rotifera</taxon>
        <taxon>Eurotatoria</taxon>
        <taxon>Bdelloidea</taxon>
        <taxon>Philodinida</taxon>
        <taxon>Philodinidae</taxon>
        <taxon>Didymodactylos</taxon>
    </lineage>
</organism>
<evidence type="ECO:0000313" key="2">
    <source>
        <dbReference type="EMBL" id="CAF4446479.1"/>
    </source>
</evidence>
<dbReference type="PANTHER" id="PTHR33331">
    <property type="entry name" value="COILED-COIL DOMAIN-CONTAINING PROTEIN 162"/>
    <property type="match status" value="1"/>
</dbReference>